<evidence type="ECO:0000313" key="3">
    <source>
        <dbReference type="Proteomes" id="UP001497480"/>
    </source>
</evidence>
<comment type="caution">
    <text evidence="2">The sequence shown here is derived from an EMBL/GenBank/DDBJ whole genome shotgun (WGS) entry which is preliminary data.</text>
</comment>
<feature type="transmembrane region" description="Helical" evidence="1">
    <location>
        <begin position="61"/>
        <end position="83"/>
    </location>
</feature>
<dbReference type="Proteomes" id="UP001497480">
    <property type="component" value="Unassembled WGS sequence"/>
</dbReference>
<sequence length="108" mass="12179">MPSTQGTYTPQLYQHHQSYSSNPHPHLVSQQSCSFQTFRHAMYLLGKSTALGLETVMTVSLTGLCFWMVAFTSLAFILVLNVIEYVIGSMHAILYNSQVLIMEQSFMP</sequence>
<proteinExistence type="predicted"/>
<dbReference type="EMBL" id="CAXHTB010000018">
    <property type="protein sequence ID" value="CAL0324637.1"/>
    <property type="molecule type" value="Genomic_DNA"/>
</dbReference>
<keyword evidence="1" id="KW-0472">Membrane</keyword>
<reference evidence="2 3" key="1">
    <citation type="submission" date="2024-03" db="EMBL/GenBank/DDBJ databases">
        <authorList>
            <person name="Martinez-Hernandez J."/>
        </authorList>
    </citation>
    <scope>NUCLEOTIDE SEQUENCE [LARGE SCALE GENOMIC DNA]</scope>
</reference>
<keyword evidence="3" id="KW-1185">Reference proteome</keyword>
<name>A0AAV1XSX9_LUPLU</name>
<evidence type="ECO:0000256" key="1">
    <source>
        <dbReference type="SAM" id="Phobius"/>
    </source>
</evidence>
<keyword evidence="1" id="KW-1133">Transmembrane helix</keyword>
<dbReference type="AlphaFoldDB" id="A0AAV1XSX9"/>
<keyword evidence="1" id="KW-0812">Transmembrane</keyword>
<gene>
    <name evidence="2" type="ORF">LLUT_LOCUS25697</name>
</gene>
<accession>A0AAV1XSX9</accession>
<protein>
    <submittedName>
        <fullName evidence="2">Uncharacterized protein</fullName>
    </submittedName>
</protein>
<organism evidence="2 3">
    <name type="scientific">Lupinus luteus</name>
    <name type="common">European yellow lupine</name>
    <dbReference type="NCBI Taxonomy" id="3873"/>
    <lineage>
        <taxon>Eukaryota</taxon>
        <taxon>Viridiplantae</taxon>
        <taxon>Streptophyta</taxon>
        <taxon>Embryophyta</taxon>
        <taxon>Tracheophyta</taxon>
        <taxon>Spermatophyta</taxon>
        <taxon>Magnoliopsida</taxon>
        <taxon>eudicotyledons</taxon>
        <taxon>Gunneridae</taxon>
        <taxon>Pentapetalae</taxon>
        <taxon>rosids</taxon>
        <taxon>fabids</taxon>
        <taxon>Fabales</taxon>
        <taxon>Fabaceae</taxon>
        <taxon>Papilionoideae</taxon>
        <taxon>50 kb inversion clade</taxon>
        <taxon>genistoids sensu lato</taxon>
        <taxon>core genistoids</taxon>
        <taxon>Genisteae</taxon>
        <taxon>Lupinus</taxon>
    </lineage>
</organism>
<evidence type="ECO:0000313" key="2">
    <source>
        <dbReference type="EMBL" id="CAL0324637.1"/>
    </source>
</evidence>